<dbReference type="InterPro" id="IPR001633">
    <property type="entry name" value="EAL_dom"/>
</dbReference>
<dbReference type="AlphaFoldDB" id="A0A1H1RBQ7"/>
<evidence type="ECO:0000259" key="1">
    <source>
        <dbReference type="PROSITE" id="PS50883"/>
    </source>
</evidence>
<organism evidence="2 3">
    <name type="scientific">Bradyrhizobium canariense</name>
    <dbReference type="NCBI Taxonomy" id="255045"/>
    <lineage>
        <taxon>Bacteria</taxon>
        <taxon>Pseudomonadati</taxon>
        <taxon>Pseudomonadota</taxon>
        <taxon>Alphaproteobacteria</taxon>
        <taxon>Hyphomicrobiales</taxon>
        <taxon>Nitrobacteraceae</taxon>
        <taxon>Bradyrhizobium</taxon>
    </lineage>
</organism>
<dbReference type="GO" id="GO:0071111">
    <property type="term" value="F:cyclic-guanylate-specific phosphodiesterase activity"/>
    <property type="evidence" value="ECO:0007669"/>
    <property type="project" value="InterPro"/>
</dbReference>
<dbReference type="Proteomes" id="UP000243904">
    <property type="component" value="Chromosome I"/>
</dbReference>
<dbReference type="PROSITE" id="PS50883">
    <property type="entry name" value="EAL"/>
    <property type="match status" value="1"/>
</dbReference>
<dbReference type="SMART" id="SM00052">
    <property type="entry name" value="EAL"/>
    <property type="match status" value="1"/>
</dbReference>
<dbReference type="PANTHER" id="PTHR33121">
    <property type="entry name" value="CYCLIC DI-GMP PHOSPHODIESTERASE PDEF"/>
    <property type="match status" value="1"/>
</dbReference>
<dbReference type="Gene3D" id="3.20.20.450">
    <property type="entry name" value="EAL domain"/>
    <property type="match status" value="1"/>
</dbReference>
<keyword evidence="3" id="KW-1185">Reference proteome</keyword>
<proteinExistence type="predicted"/>
<name>A0A1H1RBQ7_9BRAD</name>
<evidence type="ECO:0000313" key="3">
    <source>
        <dbReference type="Proteomes" id="UP000243904"/>
    </source>
</evidence>
<dbReference type="RefSeq" id="WP_244549000.1">
    <property type="nucleotide sequence ID" value="NZ_LT629750.1"/>
</dbReference>
<protein>
    <submittedName>
        <fullName evidence="2">EAL domain, c-di-GMP-specific phosphodiesterase class I (Or its enzymatically inactive variant)</fullName>
    </submittedName>
</protein>
<dbReference type="InterPro" id="IPR050706">
    <property type="entry name" value="Cyclic-di-GMP_PDE-like"/>
</dbReference>
<dbReference type="InterPro" id="IPR035919">
    <property type="entry name" value="EAL_sf"/>
</dbReference>
<dbReference type="Pfam" id="PF00563">
    <property type="entry name" value="EAL"/>
    <property type="match status" value="1"/>
</dbReference>
<evidence type="ECO:0000313" key="2">
    <source>
        <dbReference type="EMBL" id="SDS32359.1"/>
    </source>
</evidence>
<reference evidence="3" key="1">
    <citation type="submission" date="2016-10" db="EMBL/GenBank/DDBJ databases">
        <authorList>
            <person name="Varghese N."/>
            <person name="Submissions S."/>
        </authorList>
    </citation>
    <scope>NUCLEOTIDE SEQUENCE [LARGE SCALE GENOMIC DNA]</scope>
    <source>
        <strain evidence="3">GAS369</strain>
    </source>
</reference>
<dbReference type="SUPFAM" id="SSF141868">
    <property type="entry name" value="EAL domain-like"/>
    <property type="match status" value="1"/>
</dbReference>
<feature type="domain" description="EAL" evidence="1">
    <location>
        <begin position="144"/>
        <end position="395"/>
    </location>
</feature>
<gene>
    <name evidence="2" type="ORF">SAMN05444158_1702</name>
</gene>
<accession>A0A1H1RBQ7</accession>
<dbReference type="EMBL" id="LT629750">
    <property type="protein sequence ID" value="SDS32359.1"/>
    <property type="molecule type" value="Genomic_DNA"/>
</dbReference>
<dbReference type="CDD" id="cd01948">
    <property type="entry name" value="EAL"/>
    <property type="match status" value="1"/>
</dbReference>
<dbReference type="PANTHER" id="PTHR33121:SF70">
    <property type="entry name" value="SIGNALING PROTEIN YKOW"/>
    <property type="match status" value="1"/>
</dbReference>
<sequence>MEKTIAAKPTRFGQRKVVPRACVADPKRHVRAFLCEMLEELGFTTCECSHSHEVAVVSNAELPDLFLLGFPGEGVEAAKVLQSLADEGFQGQVLLVGPRNSLALSALGQLGAKLGLSMLPMLATPYGEKELRASLADFVPIQPAPRPPVDAAEALHKGWLELWYQPKINMQTLSVCGAEGLVRIRHPHWGIVSPAYFIPDDGDPHFAALSEFVITQAMADWHSFVSESNAIELAINLPLSFLTSTGSLKTLEGLLPRHPAFSGMIVEINGTEIVRDLKAAKDIADQLRFYNIGISVDDLGTEWPLLLDQDELPFLELKVDRKFIEGCAHDRLKQTVCRRILELSDELGTRTVAEGAETRDDFLAVREMGFDVAQGYYFGKPMERKKFARHTFRRSAGVVAD</sequence>